<sequence length="410" mass="43961">MSASDLEVAIVGAGPAGIGTAVALERLDVDYAILERDRIGASFRDWPDEMRLLTPSFPANAFGVRDLNAVTIDTSPALALDCEHPTGDQYADYLEAIAEFHDLPVETGVDVDAVVPAAETGDEDDRETEEAGFTLETADGPIRARYVVWAAGQYQYPSSGSIDGESHGVHVAGVDSWAAYADRVSSDETDGRPQVAADGAGATTADAADAVVVGGAESGIDAALGLAEEGLSVTVLDDEGTWQFRSPDPSEVLSPRTNERLEGALEDGKSLDLVPEARVKGIERDDRDAEYVVTTTDDDRFRSRTPPVLATGFDGSLSLVEDLFASDGEFPELTDRDESTETPGVFLAGPQVAHNGQQFCFIYKFRQRFAVVAETIGERLGVDTDPLEAYREKQMVLDDLDCCEPDYCDC</sequence>
<evidence type="ECO:0000313" key="3">
    <source>
        <dbReference type="EMBL" id="TYL40118.1"/>
    </source>
</evidence>
<protein>
    <submittedName>
        <fullName evidence="3">Thioredoxin reductase-like protein</fullName>
    </submittedName>
</protein>
<dbReference type="AlphaFoldDB" id="A0A8J8TS14"/>
<dbReference type="Proteomes" id="UP000766904">
    <property type="component" value="Unassembled WGS sequence"/>
</dbReference>
<dbReference type="PANTHER" id="PTHR43539:SF89">
    <property type="entry name" value="NAD(P)-BINDING DOMAIN-CONTAINING PROTEIN"/>
    <property type="match status" value="1"/>
</dbReference>
<organism evidence="3 4">
    <name type="scientific">Natronococcus pandeyae</name>
    <dbReference type="NCBI Taxonomy" id="2055836"/>
    <lineage>
        <taxon>Archaea</taxon>
        <taxon>Methanobacteriati</taxon>
        <taxon>Methanobacteriota</taxon>
        <taxon>Stenosarchaea group</taxon>
        <taxon>Halobacteria</taxon>
        <taxon>Halobacteriales</taxon>
        <taxon>Natrialbaceae</taxon>
        <taxon>Natronococcus</taxon>
    </lineage>
</organism>
<keyword evidence="4" id="KW-1185">Reference proteome</keyword>
<evidence type="ECO:0000256" key="2">
    <source>
        <dbReference type="SAM" id="MobiDB-lite"/>
    </source>
</evidence>
<dbReference type="InterPro" id="IPR036188">
    <property type="entry name" value="FAD/NAD-bd_sf"/>
</dbReference>
<reference evidence="3" key="1">
    <citation type="submission" date="2017-11" db="EMBL/GenBank/DDBJ databases">
        <authorList>
            <person name="Kajale S.C."/>
            <person name="Sharma A."/>
        </authorList>
    </citation>
    <scope>NUCLEOTIDE SEQUENCE</scope>
    <source>
        <strain evidence="3">LS1_42</strain>
    </source>
</reference>
<dbReference type="EMBL" id="PHNJ01000001">
    <property type="protein sequence ID" value="TYL40118.1"/>
    <property type="molecule type" value="Genomic_DNA"/>
</dbReference>
<gene>
    <name evidence="3" type="ORF">CV102_00615</name>
</gene>
<dbReference type="RefSeq" id="WP_148855780.1">
    <property type="nucleotide sequence ID" value="NZ_PHNJ01000001.1"/>
</dbReference>
<dbReference type="PRINTS" id="PR00368">
    <property type="entry name" value="FADPNR"/>
</dbReference>
<keyword evidence="1" id="KW-0560">Oxidoreductase</keyword>
<dbReference type="PRINTS" id="PR00411">
    <property type="entry name" value="PNDRDTASEI"/>
</dbReference>
<feature type="compositionally biased region" description="Low complexity" evidence="2">
    <location>
        <begin position="195"/>
        <end position="204"/>
    </location>
</feature>
<feature type="region of interest" description="Disordered" evidence="2">
    <location>
        <begin position="185"/>
        <end position="204"/>
    </location>
</feature>
<dbReference type="GO" id="GO:0050660">
    <property type="term" value="F:flavin adenine dinucleotide binding"/>
    <property type="evidence" value="ECO:0007669"/>
    <property type="project" value="TreeGrafter"/>
</dbReference>
<dbReference type="PANTHER" id="PTHR43539">
    <property type="entry name" value="FLAVIN-BINDING MONOOXYGENASE-LIKE PROTEIN (AFU_ORTHOLOGUE AFUA_4G09220)"/>
    <property type="match status" value="1"/>
</dbReference>
<name>A0A8J8TS14_9EURY</name>
<dbReference type="SUPFAM" id="SSF51905">
    <property type="entry name" value="FAD/NAD(P)-binding domain"/>
    <property type="match status" value="1"/>
</dbReference>
<comment type="caution">
    <text evidence="3">The sequence shown here is derived from an EMBL/GenBank/DDBJ whole genome shotgun (WGS) entry which is preliminary data.</text>
</comment>
<evidence type="ECO:0000256" key="1">
    <source>
        <dbReference type="ARBA" id="ARBA00023002"/>
    </source>
</evidence>
<proteinExistence type="predicted"/>
<accession>A0A8J8TS14</accession>
<dbReference type="GO" id="GO:0004497">
    <property type="term" value="F:monooxygenase activity"/>
    <property type="evidence" value="ECO:0007669"/>
    <property type="project" value="TreeGrafter"/>
</dbReference>
<dbReference type="InterPro" id="IPR050982">
    <property type="entry name" value="Auxin_biosynth/cation_transpt"/>
</dbReference>
<dbReference type="Gene3D" id="3.50.50.60">
    <property type="entry name" value="FAD/NAD(P)-binding domain"/>
    <property type="match status" value="2"/>
</dbReference>
<evidence type="ECO:0000313" key="4">
    <source>
        <dbReference type="Proteomes" id="UP000766904"/>
    </source>
</evidence>
<dbReference type="Pfam" id="PF13738">
    <property type="entry name" value="Pyr_redox_3"/>
    <property type="match status" value="2"/>
</dbReference>
<dbReference type="OrthoDB" id="213162at2157"/>